<dbReference type="AlphaFoldDB" id="A0A174B8Q4"/>
<protein>
    <submittedName>
        <fullName evidence="1">Uncharacterized protein</fullName>
    </submittedName>
</protein>
<dbReference type="GeneID" id="83004717"/>
<dbReference type="OrthoDB" id="1779328at2"/>
<gene>
    <name evidence="1" type="ORF">ERS852491_00947</name>
</gene>
<dbReference type="Proteomes" id="UP000095544">
    <property type="component" value="Unassembled WGS sequence"/>
</dbReference>
<proteinExistence type="predicted"/>
<evidence type="ECO:0000313" key="1">
    <source>
        <dbReference type="EMBL" id="CUN97054.1"/>
    </source>
</evidence>
<sequence length="65" mass="7729">MKEERYHIALDKYDRNIVINALNTLRTRQIQEERPTEPVDELIDKVANAPTKKVRVIPCKCHEER</sequence>
<dbReference type="STRING" id="39482.ERS852491_00947"/>
<reference evidence="1 2" key="1">
    <citation type="submission" date="2015-09" db="EMBL/GenBank/DDBJ databases">
        <authorList>
            <consortium name="Pathogen Informatics"/>
        </authorList>
    </citation>
    <scope>NUCLEOTIDE SEQUENCE [LARGE SCALE GENOMIC DNA]</scope>
    <source>
        <strain evidence="1 2">2789STDY5834876</strain>
    </source>
</reference>
<accession>A0A174B8Q4</accession>
<dbReference type="EMBL" id="CYZU01000006">
    <property type="protein sequence ID" value="CUN97054.1"/>
    <property type="molecule type" value="Genomic_DNA"/>
</dbReference>
<dbReference type="RefSeq" id="WP_002607873.1">
    <property type="nucleotide sequence ID" value="NZ_CYZU01000006.1"/>
</dbReference>
<evidence type="ECO:0000313" key="2">
    <source>
        <dbReference type="Proteomes" id="UP000095544"/>
    </source>
</evidence>
<organism evidence="1 2">
    <name type="scientific">Faecalicatena contorta</name>
    <dbReference type="NCBI Taxonomy" id="39482"/>
    <lineage>
        <taxon>Bacteria</taxon>
        <taxon>Bacillati</taxon>
        <taxon>Bacillota</taxon>
        <taxon>Clostridia</taxon>
        <taxon>Lachnospirales</taxon>
        <taxon>Lachnospiraceae</taxon>
        <taxon>Faecalicatena</taxon>
    </lineage>
</organism>
<name>A0A174B8Q4_9FIRM</name>